<feature type="chain" id="PRO_5011732827" evidence="10">
    <location>
        <begin position="18"/>
        <end position="984"/>
    </location>
</feature>
<sequence>MLMLCLLLAGTTFLAHGQGGAITGRVVDEQGQPLLGASVQVKELRRTASTDEDGRFALPDIANGTYTVAVTYVGYLPAEKRVPVSGAEQVADFELKPDEQFLSEVVVIGYGTQQRRDLTGSVATVSSREFQSGTITTPEQLIAGKVAGVQITSSGGRPGAGSTIRVRAGASLNASNDPLIVVDGVPLAVGEVPGVSNPLSLINPNDIETFTVLKDANATAIYGSRASNGVILITTKKGTGSRTAINFSTQHALATVDRKVDVLSADQIRDYVNANGSEAQKQLLGSANTDWQNEIYRPAYTTDNNLSIAGRAGDLPYRVSAGFLNQDGVLMSDRLQRTSAAISASPMLFNNTLKVDINLKGSHTRSRFANQDGIGASIQFDPTQPVRTDNAFGGYWEWLQYDADNDRHVPNPNAPRNPVGLIELKDDQGDAYRSFGNIQLDYALPFVEGLHANLNLGYDVSRGKGGVFIPAIAAQRFSTAGEVTRYQTDIFNRVGEFYLNYTRQLAGINGHINATAGYGYYDNKSRINNYNRTSEDGTVLSEPAFPFDEPQNRLISYYGRLIYTHADRYILSGTIRTDGSSRFASENRWGVFPSVGLTWRIRDEPFLRDNRVFSDLKLRLSYGVTGQQDGIANYSYLPNYVSSANESMYQFGDTFYYMHTPLAYDRDIRWESTATYNAGIDYGFLDGRIHGSVDVYFKKTKDLLSVIPIPVGTNFSNLLLTNVGNMENSGVEWSINTTPVRGEAFTWDVGFNFTFNTNKVTNLTNVDDPNYLIEQGGITGSTGNHIQAHVVNYAPYSFRVHKQVYDQNGRPLEGVYADLNGDGTINDDDRYFYKSPLPRYLLGFTSQLEYRQFTLTTVLRANIGNYVYDNVSSNFGSRYNVLDPNGPINNAPVDFLNTGFVQKQYTSDYYIHNASFLKMDNLSLSYRIDNLLRGSGSSLTVSANVQNVFTVTKYKGVDPEISNGIDNQFYPRPRTFTLGLNLGF</sequence>
<dbReference type="InterPro" id="IPR023997">
    <property type="entry name" value="TonB-dep_OMP_SusC/RagA_CS"/>
</dbReference>
<dbReference type="InterPro" id="IPR023996">
    <property type="entry name" value="TonB-dep_OMP_SusC/RagA"/>
</dbReference>
<dbReference type="InterPro" id="IPR039426">
    <property type="entry name" value="TonB-dep_rcpt-like"/>
</dbReference>
<dbReference type="Pfam" id="PF13715">
    <property type="entry name" value="CarbopepD_reg_2"/>
    <property type="match status" value="1"/>
</dbReference>
<keyword evidence="2 8" id="KW-0813">Transport</keyword>
<reference evidence="14" key="1">
    <citation type="submission" date="2016-10" db="EMBL/GenBank/DDBJ databases">
        <authorList>
            <person name="Varghese N."/>
            <person name="Submissions S."/>
        </authorList>
    </citation>
    <scope>NUCLEOTIDE SEQUENCE [LARGE SCALE GENOMIC DNA]</scope>
    <source>
        <strain evidence="14">DSM 22900</strain>
    </source>
</reference>
<feature type="domain" description="TonB-dependent receptor-like beta-barrel" evidence="11">
    <location>
        <begin position="387"/>
        <end position="948"/>
    </location>
</feature>
<dbReference type="Gene3D" id="2.40.170.20">
    <property type="entry name" value="TonB-dependent receptor, beta-barrel domain"/>
    <property type="match status" value="1"/>
</dbReference>
<evidence type="ECO:0000256" key="6">
    <source>
        <dbReference type="ARBA" id="ARBA00023136"/>
    </source>
</evidence>
<evidence type="ECO:0000259" key="12">
    <source>
        <dbReference type="Pfam" id="PF07715"/>
    </source>
</evidence>
<evidence type="ECO:0000256" key="2">
    <source>
        <dbReference type="ARBA" id="ARBA00022448"/>
    </source>
</evidence>
<protein>
    <submittedName>
        <fullName evidence="13">Iron complex outermembrane recepter protein</fullName>
    </submittedName>
</protein>
<evidence type="ECO:0000256" key="10">
    <source>
        <dbReference type="SAM" id="SignalP"/>
    </source>
</evidence>
<name>A0A1I1E0B4_9SPHI</name>
<dbReference type="InterPro" id="IPR008969">
    <property type="entry name" value="CarboxyPept-like_regulatory"/>
</dbReference>
<feature type="signal peptide" evidence="10">
    <location>
        <begin position="1"/>
        <end position="17"/>
    </location>
</feature>
<evidence type="ECO:0000256" key="5">
    <source>
        <dbReference type="ARBA" id="ARBA00023077"/>
    </source>
</evidence>
<evidence type="ECO:0000259" key="11">
    <source>
        <dbReference type="Pfam" id="PF00593"/>
    </source>
</evidence>
<evidence type="ECO:0000256" key="7">
    <source>
        <dbReference type="ARBA" id="ARBA00023237"/>
    </source>
</evidence>
<dbReference type="Pfam" id="PF07715">
    <property type="entry name" value="Plug"/>
    <property type="match status" value="1"/>
</dbReference>
<dbReference type="AlphaFoldDB" id="A0A1I1E0B4"/>
<dbReference type="EMBL" id="FOLL01000001">
    <property type="protein sequence ID" value="SFB78698.1"/>
    <property type="molecule type" value="Genomic_DNA"/>
</dbReference>
<evidence type="ECO:0000256" key="1">
    <source>
        <dbReference type="ARBA" id="ARBA00004571"/>
    </source>
</evidence>
<accession>A0A1I1E0B4</accession>
<dbReference type="InterPro" id="IPR036942">
    <property type="entry name" value="Beta-barrel_TonB_sf"/>
</dbReference>
<dbReference type="InterPro" id="IPR000531">
    <property type="entry name" value="Beta-barrel_TonB"/>
</dbReference>
<dbReference type="NCBIfam" id="TIGR04056">
    <property type="entry name" value="OMP_RagA_SusC"/>
    <property type="match status" value="1"/>
</dbReference>
<dbReference type="Pfam" id="PF00593">
    <property type="entry name" value="TonB_dep_Rec_b-barrel"/>
    <property type="match status" value="1"/>
</dbReference>
<comment type="similarity">
    <text evidence="8 9">Belongs to the TonB-dependent receptor family.</text>
</comment>
<feature type="domain" description="TonB-dependent receptor plug" evidence="12">
    <location>
        <begin position="115"/>
        <end position="230"/>
    </location>
</feature>
<dbReference type="SUPFAM" id="SSF49464">
    <property type="entry name" value="Carboxypeptidase regulatory domain-like"/>
    <property type="match status" value="1"/>
</dbReference>
<dbReference type="Gene3D" id="2.60.40.1120">
    <property type="entry name" value="Carboxypeptidase-like, regulatory domain"/>
    <property type="match status" value="1"/>
</dbReference>
<evidence type="ECO:0000313" key="13">
    <source>
        <dbReference type="EMBL" id="SFB78698.1"/>
    </source>
</evidence>
<dbReference type="SUPFAM" id="SSF56935">
    <property type="entry name" value="Porins"/>
    <property type="match status" value="1"/>
</dbReference>
<keyword evidence="14" id="KW-1185">Reference proteome</keyword>
<keyword evidence="10" id="KW-0732">Signal</keyword>
<comment type="subcellular location">
    <subcellularLocation>
        <location evidence="1 8">Cell outer membrane</location>
        <topology evidence="1 8">Multi-pass membrane protein</topology>
    </subcellularLocation>
</comment>
<gene>
    <name evidence="13" type="ORF">SAMN05421747_101111</name>
</gene>
<dbReference type="NCBIfam" id="TIGR04057">
    <property type="entry name" value="SusC_RagA_signa"/>
    <property type="match status" value="1"/>
</dbReference>
<keyword evidence="6 8" id="KW-0472">Membrane</keyword>
<dbReference type="InterPro" id="IPR012910">
    <property type="entry name" value="Plug_dom"/>
</dbReference>
<organism evidence="13 14">
    <name type="scientific">Parapedobacter composti</name>
    <dbReference type="NCBI Taxonomy" id="623281"/>
    <lineage>
        <taxon>Bacteria</taxon>
        <taxon>Pseudomonadati</taxon>
        <taxon>Bacteroidota</taxon>
        <taxon>Sphingobacteriia</taxon>
        <taxon>Sphingobacteriales</taxon>
        <taxon>Sphingobacteriaceae</taxon>
        <taxon>Parapedobacter</taxon>
    </lineage>
</organism>
<dbReference type="STRING" id="623281.SAMN05421747_101111"/>
<evidence type="ECO:0000256" key="8">
    <source>
        <dbReference type="PROSITE-ProRule" id="PRU01360"/>
    </source>
</evidence>
<keyword evidence="5 9" id="KW-0798">TonB box</keyword>
<evidence type="ECO:0000256" key="3">
    <source>
        <dbReference type="ARBA" id="ARBA00022452"/>
    </source>
</evidence>
<keyword evidence="3 8" id="KW-1134">Transmembrane beta strand</keyword>
<evidence type="ECO:0000313" key="14">
    <source>
        <dbReference type="Proteomes" id="UP000199577"/>
    </source>
</evidence>
<evidence type="ECO:0000256" key="9">
    <source>
        <dbReference type="RuleBase" id="RU003357"/>
    </source>
</evidence>
<dbReference type="Proteomes" id="UP000199577">
    <property type="component" value="Unassembled WGS sequence"/>
</dbReference>
<dbReference type="InterPro" id="IPR037066">
    <property type="entry name" value="Plug_dom_sf"/>
</dbReference>
<dbReference type="Gene3D" id="2.170.130.10">
    <property type="entry name" value="TonB-dependent receptor, plug domain"/>
    <property type="match status" value="1"/>
</dbReference>
<dbReference type="GO" id="GO:0009279">
    <property type="term" value="C:cell outer membrane"/>
    <property type="evidence" value="ECO:0007669"/>
    <property type="project" value="UniProtKB-SubCell"/>
</dbReference>
<proteinExistence type="inferred from homology"/>
<keyword evidence="7 8" id="KW-0998">Cell outer membrane</keyword>
<dbReference type="PROSITE" id="PS52016">
    <property type="entry name" value="TONB_DEPENDENT_REC_3"/>
    <property type="match status" value="1"/>
</dbReference>
<evidence type="ECO:0000256" key="4">
    <source>
        <dbReference type="ARBA" id="ARBA00022692"/>
    </source>
</evidence>
<keyword evidence="4 8" id="KW-0812">Transmembrane</keyword>